<keyword evidence="2" id="KW-0677">Repeat</keyword>
<feature type="compositionally biased region" description="Basic residues" evidence="5">
    <location>
        <begin position="417"/>
        <end position="428"/>
    </location>
</feature>
<evidence type="ECO:0000313" key="7">
    <source>
        <dbReference type="Proteomes" id="UP001152799"/>
    </source>
</evidence>
<dbReference type="InterPro" id="IPR015943">
    <property type="entry name" value="WD40/YVTN_repeat-like_dom_sf"/>
</dbReference>
<evidence type="ECO:0000256" key="3">
    <source>
        <dbReference type="ARBA" id="ARBA00045213"/>
    </source>
</evidence>
<dbReference type="OrthoDB" id="308449at2759"/>
<proteinExistence type="predicted"/>
<dbReference type="SMART" id="SM00320">
    <property type="entry name" value="WD40"/>
    <property type="match status" value="5"/>
</dbReference>
<dbReference type="PANTHER" id="PTHR44675">
    <property type="entry name" value="PAK1 INTERACTING PROTEIN 1"/>
    <property type="match status" value="1"/>
</dbReference>
<keyword evidence="7" id="KW-1185">Reference proteome</keyword>
<evidence type="ECO:0000256" key="5">
    <source>
        <dbReference type="SAM" id="MobiDB-lite"/>
    </source>
</evidence>
<organism evidence="6 7">
    <name type="scientific">Ceutorhynchus assimilis</name>
    <name type="common">cabbage seed weevil</name>
    <dbReference type="NCBI Taxonomy" id="467358"/>
    <lineage>
        <taxon>Eukaryota</taxon>
        <taxon>Metazoa</taxon>
        <taxon>Ecdysozoa</taxon>
        <taxon>Arthropoda</taxon>
        <taxon>Hexapoda</taxon>
        <taxon>Insecta</taxon>
        <taxon>Pterygota</taxon>
        <taxon>Neoptera</taxon>
        <taxon>Endopterygota</taxon>
        <taxon>Coleoptera</taxon>
        <taxon>Polyphaga</taxon>
        <taxon>Cucujiformia</taxon>
        <taxon>Curculionidae</taxon>
        <taxon>Ceutorhynchinae</taxon>
        <taxon>Ceutorhynchus</taxon>
    </lineage>
</organism>
<evidence type="ECO:0000313" key="6">
    <source>
        <dbReference type="EMBL" id="CAG9770642.1"/>
    </source>
</evidence>
<dbReference type="SUPFAM" id="SSF50978">
    <property type="entry name" value="WD40 repeat-like"/>
    <property type="match status" value="1"/>
</dbReference>
<name>A0A9N9MXE9_9CUCU</name>
<dbReference type="Proteomes" id="UP001152799">
    <property type="component" value="Chromosome 6"/>
</dbReference>
<feature type="compositionally biased region" description="Basic and acidic residues" evidence="5">
    <location>
        <begin position="372"/>
        <end position="387"/>
    </location>
</feature>
<dbReference type="Pfam" id="PF00400">
    <property type="entry name" value="WD40"/>
    <property type="match status" value="3"/>
</dbReference>
<comment type="function">
    <text evidence="3">Negatively regulates the PAK1 kinase. PAK1 is a member of the PAK kinase family, which has been shown to play a positive role in the regulation of signaling pathways involving MAPK8 and RELA. PAK1 exists as an inactive homodimer, which is activated by binding of small GTPases such as CDC42 to an N-terminal regulatory domain. PAK1IP1 also binds to the N-terminus of PAK1, and inhibits the specific activation of PAK1 by CDC42. May be involved in ribosomal large subunit assembly.</text>
</comment>
<protein>
    <recommendedName>
        <fullName evidence="8">P21-activated protein kinase-interacting protein 1-like</fullName>
    </recommendedName>
</protein>
<feature type="repeat" description="WD" evidence="4">
    <location>
        <begin position="96"/>
        <end position="126"/>
    </location>
</feature>
<dbReference type="InterPro" id="IPR001680">
    <property type="entry name" value="WD40_rpt"/>
</dbReference>
<dbReference type="PANTHER" id="PTHR44675:SF1">
    <property type="entry name" value="P21-ACTIVATED PROTEIN KINASE-INTERACTING PROTEIN 1"/>
    <property type="match status" value="1"/>
</dbReference>
<sequence>MVQDYNLTKLCKQKTKTACSKMSQSTFEIIVGTYEEYLLGYLFSSEQKTLVQSFASHDHSGSIRCLATCGNYLASGATDDRVIVYDLKARKEHCMLTHHESTISSLAFTNNHSHVISASLDGSLSIVRVGNWQVEKLWTKAHKEGTILDIALHSSGKLALTLGTDGTIHTWNLVKGRVAYVINLKTKCKDTKSLEKIQFAPDDTKFLIFGGKFTEIWSIEVGGVLDVIEHDEKVTCCVWLDNETLFVGYEDGNLGTINLESKKKKIKLGHDGRVKAVQVFEGFIVTASSTGELKVWSRKLKEICKISTGCRITCLIITKWAGKIEKEEDAQVISVEEAPKKRPVRGNVVVEVDDSSEECERVEKAGKKRKKGQGEKKKSKKPQKDVEEITEELEIENVMEPQKSKKKNQNNLDPTKTKSKKKKTKTNT</sequence>
<dbReference type="PROSITE" id="PS00678">
    <property type="entry name" value="WD_REPEATS_1"/>
    <property type="match status" value="1"/>
</dbReference>
<evidence type="ECO:0000256" key="1">
    <source>
        <dbReference type="ARBA" id="ARBA00022574"/>
    </source>
</evidence>
<dbReference type="Gene3D" id="2.130.10.10">
    <property type="entry name" value="YVTN repeat-like/Quinoprotein amine dehydrogenase"/>
    <property type="match status" value="2"/>
</dbReference>
<feature type="region of interest" description="Disordered" evidence="5">
    <location>
        <begin position="360"/>
        <end position="428"/>
    </location>
</feature>
<dbReference type="InterPro" id="IPR051959">
    <property type="entry name" value="PAK1-Kinase_Regulator"/>
</dbReference>
<dbReference type="PROSITE" id="PS50082">
    <property type="entry name" value="WD_REPEATS_2"/>
    <property type="match status" value="1"/>
</dbReference>
<dbReference type="InterPro" id="IPR036322">
    <property type="entry name" value="WD40_repeat_dom_sf"/>
</dbReference>
<dbReference type="EMBL" id="OU892282">
    <property type="protein sequence ID" value="CAG9770642.1"/>
    <property type="molecule type" value="Genomic_DNA"/>
</dbReference>
<keyword evidence="1 4" id="KW-0853">WD repeat</keyword>
<dbReference type="AlphaFoldDB" id="A0A9N9MXE9"/>
<evidence type="ECO:0008006" key="8">
    <source>
        <dbReference type="Google" id="ProtNLM"/>
    </source>
</evidence>
<evidence type="ECO:0000256" key="4">
    <source>
        <dbReference type="PROSITE-ProRule" id="PRU00221"/>
    </source>
</evidence>
<reference evidence="6" key="1">
    <citation type="submission" date="2022-01" db="EMBL/GenBank/DDBJ databases">
        <authorList>
            <person name="King R."/>
        </authorList>
    </citation>
    <scope>NUCLEOTIDE SEQUENCE</scope>
</reference>
<evidence type="ECO:0000256" key="2">
    <source>
        <dbReference type="ARBA" id="ARBA00022737"/>
    </source>
</evidence>
<dbReference type="InterPro" id="IPR019775">
    <property type="entry name" value="WD40_repeat_CS"/>
</dbReference>
<gene>
    <name evidence="6" type="ORF">CEUTPL_LOCUS11091</name>
</gene>
<accession>A0A9N9MXE9</accession>
<feature type="compositionally biased region" description="Acidic residues" evidence="5">
    <location>
        <begin position="388"/>
        <end position="397"/>
    </location>
</feature>